<reference evidence="14 15" key="2">
    <citation type="submission" date="2019-04" db="EMBL/GenBank/DDBJ databases">
        <title>The genome sequence of big-headed turtle.</title>
        <authorList>
            <person name="Gong S."/>
        </authorList>
    </citation>
    <scope>NUCLEOTIDE SEQUENCE [LARGE SCALE GENOMIC DNA]</scope>
    <source>
        <strain evidence="14">DO16091913</strain>
        <tissue evidence="14">Muscle</tissue>
    </source>
</reference>
<feature type="chain" id="PRO_5020031419" evidence="12">
    <location>
        <begin position="23"/>
        <end position="375"/>
    </location>
</feature>
<evidence type="ECO:0000256" key="4">
    <source>
        <dbReference type="ARBA" id="ARBA00004484"/>
    </source>
</evidence>
<dbReference type="SMART" id="SM00333">
    <property type="entry name" value="TUDOR"/>
    <property type="match status" value="2"/>
</dbReference>
<reference evidence="14 15" key="1">
    <citation type="submission" date="2019-04" db="EMBL/GenBank/DDBJ databases">
        <title>Draft genome of the big-headed turtle Platysternon megacephalum.</title>
        <authorList>
            <person name="Gong S."/>
        </authorList>
    </citation>
    <scope>NUCLEOTIDE SEQUENCE [LARGE SCALE GENOMIC DNA]</scope>
    <source>
        <strain evidence="14">DO16091913</strain>
        <tissue evidence="14">Muscle</tissue>
    </source>
</reference>
<dbReference type="InterPro" id="IPR040424">
    <property type="entry name" value="Smn1"/>
</dbReference>
<dbReference type="GO" id="GO:0008380">
    <property type="term" value="P:RNA splicing"/>
    <property type="evidence" value="ECO:0007669"/>
    <property type="project" value="UniProtKB-KW"/>
</dbReference>
<feature type="domain" description="Tudor" evidence="13">
    <location>
        <begin position="177"/>
        <end position="237"/>
    </location>
</feature>
<keyword evidence="14" id="KW-0378">Hydrolase</keyword>
<evidence type="ECO:0000256" key="9">
    <source>
        <dbReference type="ARBA" id="ARBA00023242"/>
    </source>
</evidence>
<keyword evidence="8" id="KW-0508">mRNA splicing</keyword>
<keyword evidence="12" id="KW-0732">Signal</keyword>
<comment type="caution">
    <text evidence="14">The sequence shown here is derived from an EMBL/GenBank/DDBJ whole genome shotgun (WGS) entry which is preliminary data.</text>
</comment>
<evidence type="ECO:0000256" key="11">
    <source>
        <dbReference type="SAM" id="MobiDB-lite"/>
    </source>
</evidence>
<comment type="subcellular location">
    <subcellularLocation>
        <location evidence="1">Cytoplasm</location>
        <location evidence="1">Myofibril</location>
        <location evidence="1">Sarcomere</location>
        <location evidence="1">Z line</location>
    </subcellularLocation>
    <subcellularLocation>
        <location evidence="3">Cytoplasmic granule</location>
    </subcellularLocation>
    <subcellularLocation>
        <location evidence="2">Nucleus</location>
        <location evidence="2">Cajal body</location>
    </subcellularLocation>
    <subcellularLocation>
        <location evidence="10">Nucleus</location>
        <location evidence="10">Gem</location>
    </subcellularLocation>
    <subcellularLocation>
        <location evidence="4">Perikaryon</location>
    </subcellularLocation>
</comment>
<protein>
    <submittedName>
        <fullName evidence="14">Inosine-uridine preferring nucleoside hydrolase-like</fullName>
    </submittedName>
</protein>
<evidence type="ECO:0000256" key="2">
    <source>
        <dbReference type="ARBA" id="ARBA00004408"/>
    </source>
</evidence>
<dbReference type="PROSITE" id="PS50304">
    <property type="entry name" value="TUDOR"/>
    <property type="match status" value="2"/>
</dbReference>
<proteinExistence type="inferred from homology"/>
<dbReference type="OrthoDB" id="197400at2759"/>
<evidence type="ECO:0000256" key="3">
    <source>
        <dbReference type="ARBA" id="ARBA00004463"/>
    </source>
</evidence>
<feature type="region of interest" description="Disordered" evidence="11">
    <location>
        <begin position="243"/>
        <end position="269"/>
    </location>
</feature>
<keyword evidence="7" id="KW-0507">mRNA processing</keyword>
<dbReference type="PANTHER" id="PTHR39267">
    <property type="entry name" value="SURVIVAL MOTOR NEURON-LIKE PROTEIN 1"/>
    <property type="match status" value="1"/>
</dbReference>
<dbReference type="InterPro" id="IPR047298">
    <property type="entry name" value="Tudor_SMN_eumet"/>
</dbReference>
<dbReference type="InterPro" id="IPR049481">
    <property type="entry name" value="SMN_G2-BD"/>
</dbReference>
<feature type="compositionally biased region" description="Acidic residues" evidence="11">
    <location>
        <begin position="96"/>
        <end position="109"/>
    </location>
</feature>
<keyword evidence="9" id="KW-0539">Nucleus</keyword>
<evidence type="ECO:0000313" key="14">
    <source>
        <dbReference type="EMBL" id="TFK06547.1"/>
    </source>
</evidence>
<evidence type="ECO:0000256" key="6">
    <source>
        <dbReference type="ARBA" id="ARBA00022490"/>
    </source>
</evidence>
<keyword evidence="6" id="KW-0963">Cytoplasm</keyword>
<evidence type="ECO:0000313" key="15">
    <source>
        <dbReference type="Proteomes" id="UP000297703"/>
    </source>
</evidence>
<feature type="region of interest" description="Disordered" evidence="11">
    <location>
        <begin position="356"/>
        <end position="375"/>
    </location>
</feature>
<feature type="compositionally biased region" description="Low complexity" evidence="11">
    <location>
        <begin position="83"/>
        <end position="95"/>
    </location>
</feature>
<dbReference type="GO" id="GO:0030018">
    <property type="term" value="C:Z disc"/>
    <property type="evidence" value="ECO:0007669"/>
    <property type="project" value="UniProtKB-SubCell"/>
</dbReference>
<dbReference type="Proteomes" id="UP000297703">
    <property type="component" value="Unassembled WGS sequence"/>
</dbReference>
<dbReference type="AlphaFoldDB" id="A0A4D9E991"/>
<evidence type="ECO:0000256" key="7">
    <source>
        <dbReference type="ARBA" id="ARBA00022664"/>
    </source>
</evidence>
<feature type="region of interest" description="Disordered" evidence="11">
    <location>
        <begin position="76"/>
        <end position="111"/>
    </location>
</feature>
<evidence type="ECO:0000256" key="12">
    <source>
        <dbReference type="SAM" id="SignalP"/>
    </source>
</evidence>
<sequence>MHAWTLCKKLWAGGRLLLPCDGALGGQASIAMAECAGEIVYQKEGHQNADCAASDDCALIRSYDRAVRFYKDTLGAGDKDQASKSSESSASSGAESEGDVEEEEKEEEGSQWKVGDSCCAVWSGDGLLYLARVVSLSEEGDACVVEYEHYGNREEQRLRDLFPPDGSPDDSLEPRRMWKAGDACSAIWSEDGLLYPATVQSVDAAAGTCLVEFVGYGNKEQQALEELLPPCGAVDGDLGSWRAEADTPRVPRGRSPSFPREPPHGWRRQSTKGEWAHYFPPLPKSGSWWPGPLLPFGPPPRRSAGPPVVPPPPPLLLDPLCAEDDEGGALACMLLAWYMSGYHTGFYMGLRQGRAEAATPPPKQGPRWKKSSLRS</sequence>
<dbReference type="GO" id="GO:0097504">
    <property type="term" value="C:Gemini of Cajal bodies"/>
    <property type="evidence" value="ECO:0007669"/>
    <property type="project" value="UniProtKB-SubCell"/>
</dbReference>
<dbReference type="Pfam" id="PF20636">
    <property type="entry name" value="SMN_G2-BD"/>
    <property type="match status" value="1"/>
</dbReference>
<feature type="compositionally biased region" description="Basic residues" evidence="11">
    <location>
        <begin position="366"/>
        <end position="375"/>
    </location>
</feature>
<dbReference type="Pfam" id="PF06003">
    <property type="entry name" value="SMN_Tudor"/>
    <property type="match status" value="2"/>
</dbReference>
<dbReference type="Pfam" id="PF20635">
    <property type="entry name" value="SMN_YG-box"/>
    <property type="match status" value="1"/>
</dbReference>
<keyword evidence="15" id="KW-1185">Reference proteome</keyword>
<feature type="domain" description="Tudor" evidence="13">
    <location>
        <begin position="111"/>
        <end position="171"/>
    </location>
</feature>
<evidence type="ECO:0000259" key="13">
    <source>
        <dbReference type="PROSITE" id="PS50304"/>
    </source>
</evidence>
<dbReference type="GO" id="GO:0006397">
    <property type="term" value="P:mRNA processing"/>
    <property type="evidence" value="ECO:0007669"/>
    <property type="project" value="UniProtKB-KW"/>
</dbReference>
<dbReference type="InterPro" id="IPR047313">
    <property type="entry name" value="SMN_C"/>
</dbReference>
<dbReference type="InterPro" id="IPR002999">
    <property type="entry name" value="Tudor"/>
</dbReference>
<dbReference type="GO" id="GO:0015030">
    <property type="term" value="C:Cajal body"/>
    <property type="evidence" value="ECO:0007669"/>
    <property type="project" value="UniProtKB-SubCell"/>
</dbReference>
<dbReference type="SUPFAM" id="SSF63748">
    <property type="entry name" value="Tudor/PWWP/MBT"/>
    <property type="match status" value="2"/>
</dbReference>
<dbReference type="EMBL" id="QXTE01000096">
    <property type="protein sequence ID" value="TFK06547.1"/>
    <property type="molecule type" value="Genomic_DNA"/>
</dbReference>
<dbReference type="Gene3D" id="3.40.190.10">
    <property type="entry name" value="Periplasmic binding protein-like II"/>
    <property type="match status" value="1"/>
</dbReference>
<evidence type="ECO:0000256" key="5">
    <source>
        <dbReference type="ARBA" id="ARBA00005371"/>
    </source>
</evidence>
<dbReference type="CDD" id="cd22852">
    <property type="entry name" value="SMN_C"/>
    <property type="match status" value="1"/>
</dbReference>
<dbReference type="GO" id="GO:0043204">
    <property type="term" value="C:perikaryon"/>
    <property type="evidence" value="ECO:0007669"/>
    <property type="project" value="UniProtKB-SubCell"/>
</dbReference>
<evidence type="ECO:0000256" key="1">
    <source>
        <dbReference type="ARBA" id="ARBA00004216"/>
    </source>
</evidence>
<dbReference type="GO" id="GO:0003723">
    <property type="term" value="F:RNA binding"/>
    <property type="evidence" value="ECO:0007669"/>
    <property type="project" value="InterPro"/>
</dbReference>
<dbReference type="InterPro" id="IPR010304">
    <property type="entry name" value="SMN_Tudor"/>
</dbReference>
<dbReference type="Gene3D" id="2.30.30.140">
    <property type="match status" value="2"/>
</dbReference>
<dbReference type="PANTHER" id="PTHR39267:SF1">
    <property type="entry name" value="SURVIVAL MOTOR NEURON PROTEIN"/>
    <property type="match status" value="1"/>
</dbReference>
<gene>
    <name evidence="14" type="ORF">DR999_PMT10862</name>
</gene>
<evidence type="ECO:0000256" key="8">
    <source>
        <dbReference type="ARBA" id="ARBA00023187"/>
    </source>
</evidence>
<comment type="similarity">
    <text evidence="5">Belongs to the SMN family.</text>
</comment>
<organism evidence="14 15">
    <name type="scientific">Platysternon megacephalum</name>
    <name type="common">big-headed turtle</name>
    <dbReference type="NCBI Taxonomy" id="55544"/>
    <lineage>
        <taxon>Eukaryota</taxon>
        <taxon>Metazoa</taxon>
        <taxon>Chordata</taxon>
        <taxon>Craniata</taxon>
        <taxon>Vertebrata</taxon>
        <taxon>Euteleostomi</taxon>
        <taxon>Archelosauria</taxon>
        <taxon>Testudinata</taxon>
        <taxon>Testudines</taxon>
        <taxon>Cryptodira</taxon>
        <taxon>Durocryptodira</taxon>
        <taxon>Testudinoidea</taxon>
        <taxon>Platysternidae</taxon>
        <taxon>Platysternon</taxon>
    </lineage>
</organism>
<dbReference type="STRING" id="55544.A0A4D9E991"/>
<evidence type="ECO:0000256" key="10">
    <source>
        <dbReference type="ARBA" id="ARBA00034695"/>
    </source>
</evidence>
<dbReference type="CDD" id="cd20398">
    <property type="entry name" value="Tudor_SMN"/>
    <property type="match status" value="2"/>
</dbReference>
<name>A0A4D9E991_9SAUR</name>
<dbReference type="GO" id="GO:0016787">
    <property type="term" value="F:hydrolase activity"/>
    <property type="evidence" value="ECO:0007669"/>
    <property type="project" value="UniProtKB-KW"/>
</dbReference>
<feature type="signal peptide" evidence="12">
    <location>
        <begin position="1"/>
        <end position="22"/>
    </location>
</feature>
<accession>A0A4D9E991</accession>